<evidence type="ECO:0000313" key="4">
    <source>
        <dbReference type="Proteomes" id="UP000271426"/>
    </source>
</evidence>
<dbReference type="InterPro" id="IPR003870">
    <property type="entry name" value="DUF222"/>
</dbReference>
<dbReference type="EMBL" id="CP033898">
    <property type="protein sequence ID" value="AZA08771.1"/>
    <property type="molecule type" value="Genomic_DNA"/>
</dbReference>
<dbReference type="InterPro" id="IPR002711">
    <property type="entry name" value="HNH"/>
</dbReference>
<accession>A0A3G6ISY8</accession>
<dbReference type="OrthoDB" id="4413566at2"/>
<organism evidence="3 4">
    <name type="scientific">Corynebacterium pseudopelargi</name>
    <dbReference type="NCBI Taxonomy" id="2080757"/>
    <lineage>
        <taxon>Bacteria</taxon>
        <taxon>Bacillati</taxon>
        <taxon>Actinomycetota</taxon>
        <taxon>Actinomycetes</taxon>
        <taxon>Mycobacteriales</taxon>
        <taxon>Corynebacteriaceae</taxon>
        <taxon>Corynebacterium</taxon>
    </lineage>
</organism>
<dbReference type="Pfam" id="PF02720">
    <property type="entry name" value="DUF222"/>
    <property type="match status" value="1"/>
</dbReference>
<dbReference type="SMART" id="SM00507">
    <property type="entry name" value="HNHc"/>
    <property type="match status" value="1"/>
</dbReference>
<protein>
    <recommendedName>
        <fullName evidence="2">HNH nuclease domain-containing protein</fullName>
    </recommendedName>
</protein>
<evidence type="ECO:0000256" key="1">
    <source>
        <dbReference type="ARBA" id="ARBA00023450"/>
    </source>
</evidence>
<dbReference type="Pfam" id="PF01844">
    <property type="entry name" value="HNH"/>
    <property type="match status" value="1"/>
</dbReference>
<dbReference type="AlphaFoldDB" id="A0A3G6ISY8"/>
<feature type="domain" description="HNH nuclease" evidence="2">
    <location>
        <begin position="256"/>
        <end position="308"/>
    </location>
</feature>
<keyword evidence="4" id="KW-1185">Reference proteome</keyword>
<comment type="similarity">
    <text evidence="1">Belongs to the Rv1128c/1148c/1588c/1702c/1945/3466 family.</text>
</comment>
<dbReference type="RefSeq" id="WP_123959771.1">
    <property type="nucleotide sequence ID" value="NZ_CP033898.1"/>
</dbReference>
<dbReference type="GO" id="GO:0003676">
    <property type="term" value="F:nucleic acid binding"/>
    <property type="evidence" value="ECO:0007669"/>
    <property type="project" value="InterPro"/>
</dbReference>
<proteinExistence type="inferred from homology"/>
<evidence type="ECO:0000259" key="2">
    <source>
        <dbReference type="SMART" id="SM00507"/>
    </source>
</evidence>
<dbReference type="Proteomes" id="UP000271426">
    <property type="component" value="Chromosome"/>
</dbReference>
<evidence type="ECO:0000313" key="3">
    <source>
        <dbReference type="EMBL" id="AZA08771.1"/>
    </source>
</evidence>
<sequence>MQQGNYVHMQSGDFADFQREINRQTIEFWVQHPPHGDQDFHTQLADVATSMNISRGEARQALRIGEMLRRFPKFLACLRAWYHVNFHRLAVVEKQVMAVKPEFHDALDEFLTEYFTPKHADEVLAQAQTVAKHLRAFIATLDPEAAMKPQETKRRARFTRCHNGLTRFSATLSDAEAKRLELGIRKHERADDESSADGFVRLLESKTLTSITLNTFADPTGVQHIISGGLAGALEADKQRSINHNAETDQYRPTPEIRTAVQLLDGTCRYPGCSTPADQCDLDHVINYDEGGKTTAANLACLCRFHHTQKTSGRVQYSMDEHRVTTWHFPNGNTKTTRPAGEAAIAPMFGQSWQRHEAKRVQKRRSAA</sequence>
<dbReference type="KEGG" id="cpso:CPPEL_03200"/>
<dbReference type="GO" id="GO:0004519">
    <property type="term" value="F:endonuclease activity"/>
    <property type="evidence" value="ECO:0007669"/>
    <property type="project" value="InterPro"/>
</dbReference>
<reference evidence="3 4" key="1">
    <citation type="submission" date="2018-11" db="EMBL/GenBank/DDBJ databases">
        <authorList>
            <person name="Kleinhagauer T."/>
            <person name="Glaeser S.P."/>
            <person name="Spergser J."/>
            <person name="Ruckert C."/>
            <person name="Kaempfer P."/>
            <person name="Busse H.-J."/>
        </authorList>
    </citation>
    <scope>NUCLEOTIDE SEQUENCE [LARGE SCALE GENOMIC DNA]</scope>
    <source>
        <strain evidence="3 4">812CH</strain>
    </source>
</reference>
<dbReference type="InterPro" id="IPR003615">
    <property type="entry name" value="HNH_nuc"/>
</dbReference>
<gene>
    <name evidence="3" type="ORF">CPPEL_03200</name>
</gene>
<dbReference type="CDD" id="cd00085">
    <property type="entry name" value="HNHc"/>
    <property type="match status" value="1"/>
</dbReference>
<dbReference type="Gene3D" id="1.10.30.50">
    <property type="match status" value="1"/>
</dbReference>
<dbReference type="GO" id="GO:0008270">
    <property type="term" value="F:zinc ion binding"/>
    <property type="evidence" value="ECO:0007669"/>
    <property type="project" value="InterPro"/>
</dbReference>
<name>A0A3G6ISY8_9CORY</name>